<organism evidence="2 3">
    <name type="scientific">Xiphophorus maculatus</name>
    <name type="common">Southern platyfish</name>
    <name type="synonym">Platypoecilus maculatus</name>
    <dbReference type="NCBI Taxonomy" id="8083"/>
    <lineage>
        <taxon>Eukaryota</taxon>
        <taxon>Metazoa</taxon>
        <taxon>Chordata</taxon>
        <taxon>Craniata</taxon>
        <taxon>Vertebrata</taxon>
        <taxon>Euteleostomi</taxon>
        <taxon>Actinopterygii</taxon>
        <taxon>Neopterygii</taxon>
        <taxon>Teleostei</taxon>
        <taxon>Neoteleostei</taxon>
        <taxon>Acanthomorphata</taxon>
        <taxon>Ovalentaria</taxon>
        <taxon>Atherinomorphae</taxon>
        <taxon>Cyprinodontiformes</taxon>
        <taxon>Poeciliidae</taxon>
        <taxon>Poeciliinae</taxon>
        <taxon>Xiphophorus</taxon>
    </lineage>
</organism>
<dbReference type="PANTHER" id="PTHR14586">
    <property type="entry name" value="THIAMINE-TRIPHOSPHATASE"/>
    <property type="match status" value="1"/>
</dbReference>
<dbReference type="InParanoid" id="A0A3B5QNT6"/>
<dbReference type="Gene3D" id="2.40.320.10">
    <property type="entry name" value="Hypothetical Protein Pfu-838710-001"/>
    <property type="match status" value="1"/>
</dbReference>
<dbReference type="SMART" id="SM01118">
    <property type="entry name" value="CYTH"/>
    <property type="match status" value="1"/>
</dbReference>
<proteinExistence type="predicted"/>
<dbReference type="PROSITE" id="PS51707">
    <property type="entry name" value="CYTH"/>
    <property type="match status" value="1"/>
</dbReference>
<dbReference type="InterPro" id="IPR039582">
    <property type="entry name" value="THTPA"/>
</dbReference>
<dbReference type="GO" id="GO:0042357">
    <property type="term" value="P:thiamine diphosphate metabolic process"/>
    <property type="evidence" value="ECO:0007669"/>
    <property type="project" value="TreeGrafter"/>
</dbReference>
<evidence type="ECO:0000313" key="3">
    <source>
        <dbReference type="Proteomes" id="UP000002852"/>
    </source>
</evidence>
<evidence type="ECO:0000259" key="1">
    <source>
        <dbReference type="PROSITE" id="PS51707"/>
    </source>
</evidence>
<evidence type="ECO:0000313" key="2">
    <source>
        <dbReference type="Ensembl" id="ENSXMAP00000032296.1"/>
    </source>
</evidence>
<dbReference type="SUPFAM" id="SSF55154">
    <property type="entry name" value="CYTH-like phosphatases"/>
    <property type="match status" value="1"/>
</dbReference>
<dbReference type="STRING" id="8083.ENSXMAP00000032296"/>
<reference evidence="2" key="3">
    <citation type="submission" date="2025-08" db="UniProtKB">
        <authorList>
            <consortium name="Ensembl"/>
        </authorList>
    </citation>
    <scope>IDENTIFICATION</scope>
    <source>
        <strain evidence="2">JP 163 A</strain>
    </source>
</reference>
<dbReference type="InterPro" id="IPR033469">
    <property type="entry name" value="CYTH-like_dom_sf"/>
</dbReference>
<protein>
    <submittedName>
        <fullName evidence="2">Thiamine triphosphatase</fullName>
    </submittedName>
</protein>
<dbReference type="Pfam" id="PF01928">
    <property type="entry name" value="CYTH"/>
    <property type="match status" value="1"/>
</dbReference>
<dbReference type="GO" id="GO:0050333">
    <property type="term" value="F:thiamine triphosphate phosphatase activity"/>
    <property type="evidence" value="ECO:0007669"/>
    <property type="project" value="Ensembl"/>
</dbReference>
<dbReference type="OMA" id="HWLRHRE"/>
<sequence>TICPPIIWLVIRPFTKCFGMSVEVEQKFLFDSDTLKAIEDIGDCVGQKRFHDQYFDTPDFQLTLRDVWLRRRKRSWELKCPIDPVKGSAEPGREQSLCTRYKEITSLPEIYQRVKEVIKDAREDCDADVPPSDEDDSWLSKLKLCCFAEFATTRRSFTLKGEDGVKIDLDQADFGYHVGEIEVLVPEGGDIQSAQEKIRHTAQRLGLNQERRVEGKMTAYLKRYRPEQYAILLSAHVL</sequence>
<reference evidence="3" key="2">
    <citation type="journal article" date="2013" name="Nat. Genet.">
        <title>The genome of the platyfish, Xiphophorus maculatus, provides insights into evolutionary adaptation and several complex traits.</title>
        <authorList>
            <person name="Schartl M."/>
            <person name="Walter R.B."/>
            <person name="Shen Y."/>
            <person name="Garcia T."/>
            <person name="Catchen J."/>
            <person name="Amores A."/>
            <person name="Braasch I."/>
            <person name="Chalopin D."/>
            <person name="Volff J.N."/>
            <person name="Lesch K.P."/>
            <person name="Bisazza A."/>
            <person name="Minx P."/>
            <person name="Hillier L."/>
            <person name="Wilson R.K."/>
            <person name="Fuerstenberg S."/>
            <person name="Boore J."/>
            <person name="Searle S."/>
            <person name="Postlethwait J.H."/>
            <person name="Warren W.C."/>
        </authorList>
    </citation>
    <scope>NUCLEOTIDE SEQUENCE [LARGE SCALE GENOMIC DNA]</scope>
    <source>
        <strain evidence="3">JP 163 A</strain>
    </source>
</reference>
<dbReference type="AlphaFoldDB" id="A0A3B5QNT6"/>
<dbReference type="PANTHER" id="PTHR14586:SF1">
    <property type="entry name" value="THIAMINE-TRIPHOSPHATASE"/>
    <property type="match status" value="1"/>
</dbReference>
<dbReference type="Ensembl" id="ENSXMAT00000023713.1">
    <property type="protein sequence ID" value="ENSXMAP00000032296.1"/>
    <property type="gene ID" value="ENSXMAG00000023381.1"/>
</dbReference>
<accession>A0A3B5QNT6</accession>
<dbReference type="Proteomes" id="UP000002852">
    <property type="component" value="Unassembled WGS sequence"/>
</dbReference>
<dbReference type="InterPro" id="IPR023577">
    <property type="entry name" value="CYTH_domain"/>
</dbReference>
<reference evidence="2" key="4">
    <citation type="submission" date="2025-09" db="UniProtKB">
        <authorList>
            <consortium name="Ensembl"/>
        </authorList>
    </citation>
    <scope>IDENTIFICATION</scope>
    <source>
        <strain evidence="2">JP 163 A</strain>
    </source>
</reference>
<feature type="domain" description="CYTH" evidence="1">
    <location>
        <begin position="21"/>
        <end position="223"/>
    </location>
</feature>
<dbReference type="GO" id="GO:0000287">
    <property type="term" value="F:magnesium ion binding"/>
    <property type="evidence" value="ECO:0007669"/>
    <property type="project" value="TreeGrafter"/>
</dbReference>
<dbReference type="GeneTree" id="ENSGT00390000005996"/>
<keyword evidence="3" id="KW-1185">Reference proteome</keyword>
<name>A0A3B5QNT6_XIPMA</name>
<reference evidence="3" key="1">
    <citation type="submission" date="2012-01" db="EMBL/GenBank/DDBJ databases">
        <authorList>
            <person name="Walter R."/>
            <person name="Schartl M."/>
            <person name="Warren W."/>
        </authorList>
    </citation>
    <scope>NUCLEOTIDE SEQUENCE [LARGE SCALE GENOMIC DNA]</scope>
    <source>
        <strain evidence="3">JP 163 A</strain>
    </source>
</reference>